<dbReference type="OrthoDB" id="4951845at2759"/>
<dbReference type="InterPro" id="IPR054416">
    <property type="entry name" value="GST_UstS-like_C"/>
</dbReference>
<accession>A0A8H8CI18</accession>
<dbReference type="SUPFAM" id="SSF47616">
    <property type="entry name" value="GST C-terminal domain-like"/>
    <property type="match status" value="1"/>
</dbReference>
<protein>
    <recommendedName>
        <fullName evidence="1">GST N-terminal domain-containing protein</fullName>
    </recommendedName>
</protein>
<dbReference type="Gene3D" id="3.40.30.10">
    <property type="entry name" value="Glutaredoxin"/>
    <property type="match status" value="1"/>
</dbReference>
<dbReference type="EMBL" id="JAFIQS010000007">
    <property type="protein sequence ID" value="KAG5167147.1"/>
    <property type="molecule type" value="Genomic_DNA"/>
</dbReference>
<dbReference type="Pfam" id="PF22041">
    <property type="entry name" value="GST_C_7"/>
    <property type="match status" value="1"/>
</dbReference>
<organism evidence="2">
    <name type="scientific">Psilocybe cubensis</name>
    <name type="common">Psychedelic mushroom</name>
    <name type="synonym">Stropharia cubensis</name>
    <dbReference type="NCBI Taxonomy" id="181762"/>
    <lineage>
        <taxon>Eukaryota</taxon>
        <taxon>Fungi</taxon>
        <taxon>Dikarya</taxon>
        <taxon>Basidiomycota</taxon>
        <taxon>Agaricomycotina</taxon>
        <taxon>Agaricomycetes</taxon>
        <taxon>Agaricomycetidae</taxon>
        <taxon>Agaricales</taxon>
        <taxon>Agaricineae</taxon>
        <taxon>Strophariaceae</taxon>
        <taxon>Psilocybe</taxon>
    </lineage>
</organism>
<evidence type="ECO:0000313" key="2">
    <source>
        <dbReference type="EMBL" id="KAG5167147.1"/>
    </source>
</evidence>
<reference evidence="2" key="1">
    <citation type="submission" date="2021-02" db="EMBL/GenBank/DDBJ databases">
        <title>Psilocybe cubensis genome.</title>
        <authorList>
            <person name="Mckernan K.J."/>
            <person name="Crawford S."/>
            <person name="Trippe A."/>
            <person name="Kane L.T."/>
            <person name="Mclaughlin S."/>
        </authorList>
    </citation>
    <scope>NUCLEOTIDE SEQUENCE [LARGE SCALE GENOMIC DNA]</scope>
    <source>
        <strain evidence="2">MGC-MH-2018</strain>
    </source>
</reference>
<dbReference type="InterPro" id="IPR036282">
    <property type="entry name" value="Glutathione-S-Trfase_C_sf"/>
</dbReference>
<dbReference type="Pfam" id="PF13417">
    <property type="entry name" value="GST_N_3"/>
    <property type="match status" value="1"/>
</dbReference>
<dbReference type="InterPro" id="IPR004045">
    <property type="entry name" value="Glutathione_S-Trfase_N"/>
</dbReference>
<dbReference type="AlphaFoldDB" id="A0A8H8CI18"/>
<dbReference type="InterPro" id="IPR036249">
    <property type="entry name" value="Thioredoxin-like_sf"/>
</dbReference>
<dbReference type="SUPFAM" id="SSF52833">
    <property type="entry name" value="Thioredoxin-like"/>
    <property type="match status" value="1"/>
</dbReference>
<dbReference type="PROSITE" id="PS50404">
    <property type="entry name" value="GST_NTER"/>
    <property type="match status" value="1"/>
</dbReference>
<evidence type="ECO:0000259" key="1">
    <source>
        <dbReference type="PROSITE" id="PS50404"/>
    </source>
</evidence>
<gene>
    <name evidence="2" type="ORF">JR316_007486</name>
</gene>
<dbReference type="Gene3D" id="1.20.1050.10">
    <property type="match status" value="1"/>
</dbReference>
<comment type="caution">
    <text evidence="2">The sequence shown here is derived from an EMBL/GenBank/DDBJ whole genome shotgun (WGS) entry which is preliminary data.</text>
</comment>
<name>A0A8H8CI18_PSICU</name>
<proteinExistence type="predicted"/>
<sequence>MPTDIILYDIRTALSVPTSPNTWKVRLVLNYKKLQYRTEWCSTTAIEATCKPLGIPPTGIKPDGTPHFTLPAIIDRTDPSHPIYLSDSLPIIEYLENTYPSAPGRELFPAHTKAFQSIFNNFVMPALFLSLQELGISALYNAKLPGDKTDFEARILARTGKHWKSLEKQGAEREAAFSKLKGTLTMLKTACDKSGEGEYLTDGQVSFADLALCAWFITIKTTSKNDIWARIVTWDDGKWARYVHSFQEWMTVI</sequence>
<feature type="domain" description="GST N-terminal" evidence="1">
    <location>
        <begin position="9"/>
        <end position="103"/>
    </location>
</feature>